<dbReference type="STRING" id="311410.LA5095_02052"/>
<keyword evidence="1" id="KW-0812">Transmembrane</keyword>
<feature type="transmembrane region" description="Helical" evidence="1">
    <location>
        <begin position="70"/>
        <end position="91"/>
    </location>
</feature>
<name>A0A0M6Z699_9HYPH</name>
<evidence type="ECO:0000313" key="4">
    <source>
        <dbReference type="Proteomes" id="UP000049983"/>
    </source>
</evidence>
<dbReference type="Pfam" id="PF00884">
    <property type="entry name" value="Sulfatase"/>
    <property type="match status" value="1"/>
</dbReference>
<dbReference type="EMBL" id="CXWC01000002">
    <property type="protein sequence ID" value="CTQ65935.1"/>
    <property type="molecule type" value="Genomic_DNA"/>
</dbReference>
<accession>A0A0M6Z699</accession>
<keyword evidence="1" id="KW-0472">Membrane</keyword>
<dbReference type="Gene3D" id="3.40.720.10">
    <property type="entry name" value="Alkaline Phosphatase, subunit A"/>
    <property type="match status" value="1"/>
</dbReference>
<feature type="transmembrane region" description="Helical" evidence="1">
    <location>
        <begin position="24"/>
        <end position="43"/>
    </location>
</feature>
<organism evidence="3 4">
    <name type="scientific">Roseibium album</name>
    <dbReference type="NCBI Taxonomy" id="311410"/>
    <lineage>
        <taxon>Bacteria</taxon>
        <taxon>Pseudomonadati</taxon>
        <taxon>Pseudomonadota</taxon>
        <taxon>Alphaproteobacteria</taxon>
        <taxon>Hyphomicrobiales</taxon>
        <taxon>Stappiaceae</taxon>
        <taxon>Roseibium</taxon>
    </lineage>
</organism>
<feature type="transmembrane region" description="Helical" evidence="1">
    <location>
        <begin position="111"/>
        <end position="129"/>
    </location>
</feature>
<evidence type="ECO:0000259" key="2">
    <source>
        <dbReference type="Pfam" id="PF00884"/>
    </source>
</evidence>
<protein>
    <submittedName>
        <fullName evidence="3">Phosphoglycerol transferase, alkaline phosphatase superfamily</fullName>
    </submittedName>
</protein>
<feature type="transmembrane region" description="Helical" evidence="1">
    <location>
        <begin position="49"/>
        <end position="65"/>
    </location>
</feature>
<dbReference type="AlphaFoldDB" id="A0A0M6Z699"/>
<feature type="transmembrane region" description="Helical" evidence="1">
    <location>
        <begin position="141"/>
        <end position="161"/>
    </location>
</feature>
<dbReference type="Proteomes" id="UP000049983">
    <property type="component" value="Unassembled WGS sequence"/>
</dbReference>
<feature type="domain" description="Sulfatase N-terminal" evidence="2">
    <location>
        <begin position="268"/>
        <end position="445"/>
    </location>
</feature>
<dbReference type="SUPFAM" id="SSF53649">
    <property type="entry name" value="Alkaline phosphatase-like"/>
    <property type="match status" value="1"/>
</dbReference>
<evidence type="ECO:0000313" key="3">
    <source>
        <dbReference type="EMBL" id="CTQ65935.1"/>
    </source>
</evidence>
<proteinExistence type="predicted"/>
<dbReference type="InterPro" id="IPR017850">
    <property type="entry name" value="Alkaline_phosphatase_core_sf"/>
</dbReference>
<keyword evidence="4" id="KW-1185">Reference proteome</keyword>
<keyword evidence="3" id="KW-0808">Transferase</keyword>
<evidence type="ECO:0000256" key="1">
    <source>
        <dbReference type="SAM" id="Phobius"/>
    </source>
</evidence>
<gene>
    <name evidence="3" type="ORF">LA5096_00908</name>
</gene>
<dbReference type="OrthoDB" id="5363296at2"/>
<keyword evidence="1" id="KW-1133">Transmembrane helix</keyword>
<dbReference type="InterPro" id="IPR000917">
    <property type="entry name" value="Sulfatase_N"/>
</dbReference>
<sequence length="475" mass="53948">MKLSLPSVELINDLKLLSKETIKFSAYSLIIPNFIYLIICILYSPPRTMFVFIISVVCISGLYLNRYVFLFLLTGVYLLDFAAFVSRYFQMPLPMLLDSMQFLDELNLSQSATYLAFLAILVASLVLTYKMVTSIKKHRNNISLVSFLVFAIFCGSLDHWLNATPQEAMKIKMQFAESFVPIKDAASLKTGIAQVLQDDQRSNVLIVMVEGLGAFSSPEHQKTVWGPLLDEEIGAMYAIKQGTTQYFGSTTSGEARELCNLRADYRDFRHKKFADCLPKWALETGYKTAAFHAFTNEFFERKDWFPKIGFEELFFLENRAGLNPSELLSLCGITFRGLCDADVSRSVEAYLTGEEAQPKFAYWLTLNSHKPVMPGEVPERLGCEDGGVFGDQELCRMSEQWLNISHLVKEIALNENLRETEILLVGDHHPPLFNRKARKLFEPGQVAWLHLKRPNSRQPEQFAAVGLRSGDETKN</sequence>
<reference evidence="4" key="1">
    <citation type="submission" date="2015-07" db="EMBL/GenBank/DDBJ databases">
        <authorList>
            <person name="Rodrigo-Torres Lidia"/>
            <person name="Arahal R.David."/>
        </authorList>
    </citation>
    <scope>NUCLEOTIDE SEQUENCE [LARGE SCALE GENOMIC DNA]</scope>
    <source>
        <strain evidence="4">CECT 5096</strain>
    </source>
</reference>
<dbReference type="GO" id="GO:0016740">
    <property type="term" value="F:transferase activity"/>
    <property type="evidence" value="ECO:0007669"/>
    <property type="project" value="UniProtKB-KW"/>
</dbReference>